<evidence type="ECO:0000256" key="1">
    <source>
        <dbReference type="SAM" id="Coils"/>
    </source>
</evidence>
<sequence>MPEVFTVSAGDASTMQRHYEQMIETLLRALLDAKQDKNNEYQGLKIFDKDRLVYGRDQNQFRDAYWLEKKREASTLETDWPIDKSRGIKPPSFSEIRLGDEVSGLSGQLLNPQLIVQLQRLRSTPVGGIVEGAANKTVELDGRIVLQSDENGRVTVNTLESQNTIQDTNSQPINQVRSRETEVDNNFTRINPQNTNPQPVNQVQEKEVQKNNNSSTINGSERVMSSLQSIEDSPLKALLLSTLQQLQNERKALEQERALYRNLIERRLQQPQNRSWWQQVKNNVLIVTGSVDAAFKMAVQEFREHSAKHKGAASLKALFHSQTRPGEREYQTPAYQIFYNGSSYEVLDLNSNRKIMQFRSTPLGIQIEKENLNPTHIKDIDDLRHSLEQNEPIPTSFNSVGKQEAEYLNRVNNVVNALIQYALARQEDVEIDGALSYKWKASQDGSVSIVAKDGRGTLLQKEKGSITSSMNEKDLAHFEQVFSHYRFDYSVTFSPTKVESKELER</sequence>
<evidence type="ECO:0000313" key="3">
    <source>
        <dbReference type="Proteomes" id="UP000813215"/>
    </source>
</evidence>
<dbReference type="Proteomes" id="UP000813215">
    <property type="component" value="Unassembled WGS sequence"/>
</dbReference>
<name>A0A9E3LUN1_9NOST</name>
<reference evidence="2" key="1">
    <citation type="submission" date="2021-05" db="EMBL/GenBank/DDBJ databases">
        <authorList>
            <person name="Pietrasiak N."/>
            <person name="Ward R."/>
            <person name="Stajich J.E."/>
            <person name="Kurbessoian T."/>
        </authorList>
    </citation>
    <scope>NUCLEOTIDE SEQUENCE</scope>
    <source>
        <strain evidence="2">HA4357-MV3</strain>
    </source>
</reference>
<keyword evidence="1" id="KW-0175">Coiled coil</keyword>
<comment type="caution">
    <text evidence="2">The sequence shown here is derived from an EMBL/GenBank/DDBJ whole genome shotgun (WGS) entry which is preliminary data.</text>
</comment>
<proteinExistence type="predicted"/>
<accession>A0A9E3LUN1</accession>
<dbReference type="EMBL" id="JAHHHW010000127">
    <property type="protein sequence ID" value="MBW4434321.1"/>
    <property type="molecule type" value="Genomic_DNA"/>
</dbReference>
<gene>
    <name evidence="2" type="ORF">KME28_22050</name>
</gene>
<organism evidence="2 3">
    <name type="scientific">Pelatocladus maniniholoensis HA4357-MV3</name>
    <dbReference type="NCBI Taxonomy" id="1117104"/>
    <lineage>
        <taxon>Bacteria</taxon>
        <taxon>Bacillati</taxon>
        <taxon>Cyanobacteriota</taxon>
        <taxon>Cyanophyceae</taxon>
        <taxon>Nostocales</taxon>
        <taxon>Nostocaceae</taxon>
        <taxon>Pelatocladus</taxon>
    </lineage>
</organism>
<feature type="coiled-coil region" evidence="1">
    <location>
        <begin position="236"/>
        <end position="270"/>
    </location>
</feature>
<reference evidence="2" key="2">
    <citation type="journal article" date="2022" name="Microbiol. Resour. Announc.">
        <title>Metagenome Sequencing to Explore Phylogenomics of Terrestrial Cyanobacteria.</title>
        <authorList>
            <person name="Ward R.D."/>
            <person name="Stajich J.E."/>
            <person name="Johansen J.R."/>
            <person name="Huntemann M."/>
            <person name="Clum A."/>
            <person name="Foster B."/>
            <person name="Foster B."/>
            <person name="Roux S."/>
            <person name="Palaniappan K."/>
            <person name="Varghese N."/>
            <person name="Mukherjee S."/>
            <person name="Reddy T.B.K."/>
            <person name="Daum C."/>
            <person name="Copeland A."/>
            <person name="Chen I.A."/>
            <person name="Ivanova N.N."/>
            <person name="Kyrpides N.C."/>
            <person name="Shapiro N."/>
            <person name="Eloe-Fadrosh E.A."/>
            <person name="Pietrasiak N."/>
        </authorList>
    </citation>
    <scope>NUCLEOTIDE SEQUENCE</scope>
    <source>
        <strain evidence="2">HA4357-MV3</strain>
    </source>
</reference>
<protein>
    <submittedName>
        <fullName evidence="2">Uncharacterized protein</fullName>
    </submittedName>
</protein>
<dbReference type="AlphaFoldDB" id="A0A9E3LUN1"/>
<evidence type="ECO:0000313" key="2">
    <source>
        <dbReference type="EMBL" id="MBW4434321.1"/>
    </source>
</evidence>